<dbReference type="Proteomes" id="UP001152321">
    <property type="component" value="Unassembled WGS sequence"/>
</dbReference>
<protein>
    <recommendedName>
        <fullName evidence="3">Response regulatory domain-containing protein</fullName>
    </recommendedName>
</protein>
<proteinExistence type="predicted"/>
<gene>
    <name evidence="1" type="ORF">NWE73_08225</name>
</gene>
<comment type="caution">
    <text evidence="1">The sequence shown here is derived from an EMBL/GenBank/DDBJ whole genome shotgun (WGS) entry which is preliminary data.</text>
</comment>
<name>A0ABT6DHL3_9BACT</name>
<dbReference type="RefSeq" id="WP_277577823.1">
    <property type="nucleotide sequence ID" value="NZ_JANRMI010000002.1"/>
</dbReference>
<accession>A0ABT6DHL3</accession>
<sequence>MKFIYVLEDDVRIQKDLFETLKMIDPKLHIRFFTNLSDFHEWLKIAVHEGPKSLADGGQRHSLDNLDPIEPTNTHELKLVIAKNEFLGTQNMGLIRRARDFFLRKKMCSEQEPTALILTAFDSPNFDIKLAEDRIINNVIFKPFDKLILKQDLEFALLGHQAIGSSATVTSIKINSTIEMLKEVSTNSLTEVGFTTINNHEIEIGALTKYYAEAFKTENKKSVHAFCKSCKQLSEKEYLCDFHFFAADNQQISQVRKHILQATEHKNEGFQNTHSAPARILILDEETSIALDLKIYLSDRFSNSEVFVYNSFAQLASDLDDKDTQHRQHLPTSFDFVFANYEIFEIEKQKRWEQICKGLEDRTKRANQTFKLPPLFLISKKKVPLEEVRELSTWTKDIFFTPLDKGYITKKLVNEHSGLANKAPVTIASLKENAILKVANPVEITQISEAGLVMKYYRAISTGAFREFILWRPEENEIPEIIGTVNFHEEDTGGQEFFYNHFIFFGMKDHYLKHIRLWLREAFIKQKEKE</sequence>
<evidence type="ECO:0008006" key="3">
    <source>
        <dbReference type="Google" id="ProtNLM"/>
    </source>
</evidence>
<organism evidence="1 2">
    <name type="scientific">Bdellovibrio svalbardensis</name>
    <dbReference type="NCBI Taxonomy" id="2972972"/>
    <lineage>
        <taxon>Bacteria</taxon>
        <taxon>Pseudomonadati</taxon>
        <taxon>Bdellovibrionota</taxon>
        <taxon>Bdellovibrionia</taxon>
        <taxon>Bdellovibrionales</taxon>
        <taxon>Pseudobdellovibrionaceae</taxon>
        <taxon>Bdellovibrio</taxon>
    </lineage>
</organism>
<evidence type="ECO:0000313" key="1">
    <source>
        <dbReference type="EMBL" id="MDG0816345.1"/>
    </source>
</evidence>
<reference evidence="1" key="1">
    <citation type="submission" date="2022-08" db="EMBL/GenBank/DDBJ databases">
        <title>Novel Bdellovibrio Species Isolated from Svalbard: Designation Bdellovibrio svalbardensis.</title>
        <authorList>
            <person name="Mitchell R.J."/>
            <person name="Choi S.Y."/>
        </authorList>
    </citation>
    <scope>NUCLEOTIDE SEQUENCE</scope>
    <source>
        <strain evidence="1">PAP01</strain>
    </source>
</reference>
<evidence type="ECO:0000313" key="2">
    <source>
        <dbReference type="Proteomes" id="UP001152321"/>
    </source>
</evidence>
<keyword evidence="2" id="KW-1185">Reference proteome</keyword>
<dbReference type="EMBL" id="JANRMI010000002">
    <property type="protein sequence ID" value="MDG0816345.1"/>
    <property type="molecule type" value="Genomic_DNA"/>
</dbReference>